<comment type="catalytic activity">
    <reaction evidence="1 9">
        <text>1-(2-carboxyphenylamino)-1-deoxy-D-ribulose 5-phosphate + H(+) = (1S,2R)-1-C-(indol-3-yl)glycerol 3-phosphate + CO2 + H2O</text>
        <dbReference type="Rhea" id="RHEA:23476"/>
        <dbReference type="ChEBI" id="CHEBI:15377"/>
        <dbReference type="ChEBI" id="CHEBI:15378"/>
        <dbReference type="ChEBI" id="CHEBI:16526"/>
        <dbReference type="ChEBI" id="CHEBI:58613"/>
        <dbReference type="ChEBI" id="CHEBI:58866"/>
        <dbReference type="EC" id="4.1.1.48"/>
    </reaction>
</comment>
<proteinExistence type="inferred from homology"/>
<dbReference type="NCBIfam" id="NF001377">
    <property type="entry name" value="PRK00278.2-4"/>
    <property type="match status" value="1"/>
</dbReference>
<evidence type="ECO:0000259" key="11">
    <source>
        <dbReference type="Pfam" id="PF00218"/>
    </source>
</evidence>
<dbReference type="AlphaFoldDB" id="A0A2T5G850"/>
<evidence type="ECO:0000256" key="8">
    <source>
        <dbReference type="ARBA" id="ARBA00023239"/>
    </source>
</evidence>
<dbReference type="GO" id="GO:0004425">
    <property type="term" value="F:indole-3-glycerol-phosphate synthase activity"/>
    <property type="evidence" value="ECO:0007669"/>
    <property type="project" value="UniProtKB-UniRule"/>
</dbReference>
<dbReference type="HAMAP" id="MF_00134_B">
    <property type="entry name" value="IGPS_B"/>
    <property type="match status" value="1"/>
</dbReference>
<evidence type="ECO:0000256" key="10">
    <source>
        <dbReference type="SAM" id="MobiDB-lite"/>
    </source>
</evidence>
<evidence type="ECO:0000256" key="2">
    <source>
        <dbReference type="ARBA" id="ARBA00004696"/>
    </source>
</evidence>
<dbReference type="CDD" id="cd00331">
    <property type="entry name" value="IGPS"/>
    <property type="match status" value="1"/>
</dbReference>
<dbReference type="FunFam" id="3.20.20.70:FF:000024">
    <property type="entry name" value="Indole-3-glycerol phosphate synthase"/>
    <property type="match status" value="1"/>
</dbReference>
<protein>
    <recommendedName>
        <fullName evidence="9">Indole-3-glycerol phosphate synthase</fullName>
        <shortName evidence="9">IGPS</shortName>
        <ecNumber evidence="9">4.1.1.48</ecNumber>
    </recommendedName>
</protein>
<dbReference type="InterPro" id="IPR011060">
    <property type="entry name" value="RibuloseP-bd_barrel"/>
</dbReference>
<comment type="pathway">
    <text evidence="2 9">Amino-acid biosynthesis; L-tryptophan biosynthesis; L-tryptophan from chorismate: step 4/5.</text>
</comment>
<dbReference type="Gene3D" id="3.20.20.70">
    <property type="entry name" value="Aldolase class I"/>
    <property type="match status" value="1"/>
</dbReference>
<evidence type="ECO:0000256" key="3">
    <source>
        <dbReference type="ARBA" id="ARBA00008737"/>
    </source>
</evidence>
<reference evidence="12 13" key="1">
    <citation type="submission" date="2017-08" db="EMBL/GenBank/DDBJ databases">
        <title>Burning lignite coal seam in the remote Altai Mountains harbors a hydrogen-driven thermophilic microbial community.</title>
        <authorList>
            <person name="Kadnikov V.V."/>
            <person name="Mardanov A.V."/>
            <person name="Ivasenko D."/>
            <person name="Beletsky A.V."/>
            <person name="Karnachuk O.V."/>
            <person name="Ravin N.V."/>
        </authorList>
    </citation>
    <scope>NUCLEOTIDE SEQUENCE [LARGE SCALE GENOMIC DNA]</scope>
    <source>
        <strain evidence="12">AL33</strain>
    </source>
</reference>
<dbReference type="GO" id="GO:0000162">
    <property type="term" value="P:L-tryptophan biosynthetic process"/>
    <property type="evidence" value="ECO:0007669"/>
    <property type="project" value="UniProtKB-UniRule"/>
</dbReference>
<dbReference type="PANTHER" id="PTHR22854:SF2">
    <property type="entry name" value="INDOLE-3-GLYCEROL-PHOSPHATE SYNTHASE"/>
    <property type="match status" value="1"/>
</dbReference>
<evidence type="ECO:0000313" key="12">
    <source>
        <dbReference type="EMBL" id="PTQ52352.1"/>
    </source>
</evidence>
<dbReference type="Proteomes" id="UP000244180">
    <property type="component" value="Unassembled WGS sequence"/>
</dbReference>
<evidence type="ECO:0000313" key="13">
    <source>
        <dbReference type="Proteomes" id="UP000244180"/>
    </source>
</evidence>
<dbReference type="GO" id="GO:0004640">
    <property type="term" value="F:phosphoribosylanthranilate isomerase activity"/>
    <property type="evidence" value="ECO:0007669"/>
    <property type="project" value="TreeGrafter"/>
</dbReference>
<dbReference type="RefSeq" id="WP_273000394.1">
    <property type="nucleotide sequence ID" value="NZ_PEBV01000025.1"/>
</dbReference>
<dbReference type="EMBL" id="PEBV01000025">
    <property type="protein sequence ID" value="PTQ52352.1"/>
    <property type="molecule type" value="Genomic_DNA"/>
</dbReference>
<evidence type="ECO:0000256" key="9">
    <source>
        <dbReference type="HAMAP-Rule" id="MF_00134"/>
    </source>
</evidence>
<sequence>MLETIVSYKRLEVDELRRSVGPAIVRAVEAGPLSPVRSLAAALRNRRRGVALIAEAKKASPSKGVIREGFDPVDVALAYRAAAVDAVSVLTDRPSFLGDRLYLPLFSRIVERPVLRKDFILDPLQLYESRLLGADAVLLIVRALRPEEVGRLLGEAHALGLEALVEVHDERELDVALSAGARIIGINNRDLATFRTDRAVTERLVRSIPNDVLVVSESGIRGPEDVDALGALGVDAVLVGEYLMRQPDLVRAVRALVRETGDDSEDRPAADRSFRRGAAR</sequence>
<dbReference type="InterPro" id="IPR013785">
    <property type="entry name" value="Aldolase_TIM"/>
</dbReference>
<evidence type="ECO:0000256" key="5">
    <source>
        <dbReference type="ARBA" id="ARBA00022793"/>
    </source>
</evidence>
<keyword evidence="7 9" id="KW-0057">Aromatic amino acid biosynthesis</keyword>
<feature type="domain" description="Indole-3-glycerol phosphate synthase" evidence="11">
    <location>
        <begin position="2"/>
        <end position="256"/>
    </location>
</feature>
<dbReference type="UniPathway" id="UPA00035">
    <property type="reaction ID" value="UER00043"/>
</dbReference>
<dbReference type="Pfam" id="PF00218">
    <property type="entry name" value="IGPS"/>
    <property type="match status" value="1"/>
</dbReference>
<accession>A0A2T5G850</accession>
<organism evidence="12 13">
    <name type="scientific">Hydrogenibacillus schlegelii</name>
    <name type="common">Bacillus schlegelii</name>
    <dbReference type="NCBI Taxonomy" id="1484"/>
    <lineage>
        <taxon>Bacteria</taxon>
        <taxon>Bacillati</taxon>
        <taxon>Bacillota</taxon>
        <taxon>Bacilli</taxon>
        <taxon>Bacillales</taxon>
        <taxon>Bacillales Family X. Incertae Sedis</taxon>
        <taxon>Hydrogenibacillus</taxon>
    </lineage>
</organism>
<dbReference type="EC" id="4.1.1.48" evidence="9"/>
<feature type="compositionally biased region" description="Basic and acidic residues" evidence="10">
    <location>
        <begin position="261"/>
        <end position="274"/>
    </location>
</feature>
<dbReference type="InterPro" id="IPR013798">
    <property type="entry name" value="Indole-3-glycerol_P_synth_dom"/>
</dbReference>
<dbReference type="PANTHER" id="PTHR22854">
    <property type="entry name" value="TRYPTOPHAN BIOSYNTHESIS PROTEIN"/>
    <property type="match status" value="1"/>
</dbReference>
<gene>
    <name evidence="9" type="primary">trpC</name>
    <name evidence="12" type="ORF">HSCHL_0403</name>
</gene>
<feature type="region of interest" description="Disordered" evidence="10">
    <location>
        <begin position="261"/>
        <end position="280"/>
    </location>
</feature>
<evidence type="ECO:0000256" key="7">
    <source>
        <dbReference type="ARBA" id="ARBA00023141"/>
    </source>
</evidence>
<comment type="caution">
    <text evidence="12">The sequence shown here is derived from an EMBL/GenBank/DDBJ whole genome shotgun (WGS) entry which is preliminary data.</text>
</comment>
<keyword evidence="6 9" id="KW-0822">Tryptophan biosynthesis</keyword>
<evidence type="ECO:0000256" key="6">
    <source>
        <dbReference type="ARBA" id="ARBA00022822"/>
    </source>
</evidence>
<keyword evidence="4 9" id="KW-0028">Amino-acid biosynthesis</keyword>
<evidence type="ECO:0000256" key="1">
    <source>
        <dbReference type="ARBA" id="ARBA00001633"/>
    </source>
</evidence>
<dbReference type="InterPro" id="IPR045186">
    <property type="entry name" value="Indole-3-glycerol_P_synth"/>
</dbReference>
<dbReference type="SUPFAM" id="SSF51366">
    <property type="entry name" value="Ribulose-phoshate binding barrel"/>
    <property type="match status" value="1"/>
</dbReference>
<name>A0A2T5G850_HYDSH</name>
<keyword evidence="8 9" id="KW-0456">Lyase</keyword>
<comment type="similarity">
    <text evidence="3 9">Belongs to the TrpC family.</text>
</comment>
<keyword evidence="5 9" id="KW-0210">Decarboxylase</keyword>
<evidence type="ECO:0000256" key="4">
    <source>
        <dbReference type="ARBA" id="ARBA00022605"/>
    </source>
</evidence>